<dbReference type="Proteomes" id="UP000029453">
    <property type="component" value="Unassembled WGS sequence"/>
</dbReference>
<keyword evidence="1" id="KW-0472">Membrane</keyword>
<dbReference type="RefSeq" id="WP_006285989.1">
    <property type="nucleotide sequence ID" value="NZ_BALG01000107.1"/>
</dbReference>
<evidence type="ECO:0000256" key="1">
    <source>
        <dbReference type="SAM" id="Phobius"/>
    </source>
</evidence>
<name>M9M5A1_PAEPP</name>
<dbReference type="OrthoDB" id="9811610at2"/>
<gene>
    <name evidence="2" type="ORF">PPOP_1880</name>
</gene>
<keyword evidence="1" id="KW-0812">Transmembrane</keyword>
<dbReference type="Pfam" id="PF11146">
    <property type="entry name" value="DUF2905"/>
    <property type="match status" value="1"/>
</dbReference>
<dbReference type="PANTHER" id="PTHR36443:SF1">
    <property type="entry name" value="BSR5223 PROTEIN"/>
    <property type="match status" value="1"/>
</dbReference>
<dbReference type="PANTHER" id="PTHR36443">
    <property type="entry name" value="BSR5223 PROTEIN"/>
    <property type="match status" value="1"/>
</dbReference>
<evidence type="ECO:0008006" key="4">
    <source>
        <dbReference type="Google" id="ProtNLM"/>
    </source>
</evidence>
<keyword evidence="1" id="KW-1133">Transmembrane helix</keyword>
<accession>M9M5A1</accession>
<keyword evidence="3" id="KW-1185">Reference proteome</keyword>
<comment type="caution">
    <text evidence="2">The sequence shown here is derived from an EMBL/GenBank/DDBJ whole genome shotgun (WGS) entry which is preliminary data.</text>
</comment>
<dbReference type="EMBL" id="BALG01000107">
    <property type="protein sequence ID" value="GAC42523.1"/>
    <property type="molecule type" value="Genomic_DNA"/>
</dbReference>
<sequence length="70" mass="7636">MPSMPKLLIGAGIVLIVVGLLWAVLGRWIPFGRLPGDIVVKNRGSTFYFPIVTCIIISIIGSLLLALFRK</sequence>
<evidence type="ECO:0000313" key="3">
    <source>
        <dbReference type="Proteomes" id="UP000029453"/>
    </source>
</evidence>
<dbReference type="AlphaFoldDB" id="M9M5A1"/>
<reference evidence="2 3" key="1">
    <citation type="submission" date="2012-10" db="EMBL/GenBank/DDBJ databases">
        <title>Draft Genome Sequence of Paenibacillus popilliae ATCC 14706T.</title>
        <authorList>
            <person name="Iiyama K."/>
            <person name="Mori K."/>
            <person name="Mon H."/>
            <person name="Chieda Y."/>
            <person name="Lee J.M."/>
            <person name="Kusakabe T."/>
            <person name="Tashiro K."/>
            <person name="Asano S."/>
            <person name="Yasunaga-Aoki C."/>
            <person name="Shimizu S."/>
        </authorList>
    </citation>
    <scope>NUCLEOTIDE SEQUENCE [LARGE SCALE GENOMIC DNA]</scope>
    <source>
        <strain evidence="2 3">ATCC 14706</strain>
    </source>
</reference>
<evidence type="ECO:0000313" key="2">
    <source>
        <dbReference type="EMBL" id="GAC42523.1"/>
    </source>
</evidence>
<proteinExistence type="predicted"/>
<organism evidence="2 3">
    <name type="scientific">Paenibacillus popilliae ATCC 14706</name>
    <dbReference type="NCBI Taxonomy" id="1212764"/>
    <lineage>
        <taxon>Bacteria</taxon>
        <taxon>Bacillati</taxon>
        <taxon>Bacillota</taxon>
        <taxon>Bacilli</taxon>
        <taxon>Bacillales</taxon>
        <taxon>Paenibacillaceae</taxon>
        <taxon>Paenibacillus</taxon>
    </lineage>
</organism>
<dbReference type="InterPro" id="IPR021320">
    <property type="entry name" value="DUF2905"/>
</dbReference>
<protein>
    <recommendedName>
        <fullName evidence="4">DUF2905 domain-containing protein</fullName>
    </recommendedName>
</protein>
<feature type="transmembrane region" description="Helical" evidence="1">
    <location>
        <begin position="47"/>
        <end position="68"/>
    </location>
</feature>